<dbReference type="Pfam" id="PF00005">
    <property type="entry name" value="ABC_tran"/>
    <property type="match status" value="1"/>
</dbReference>
<dbReference type="RefSeq" id="WP_377199428.1">
    <property type="nucleotide sequence ID" value="NZ_JBHUHF010000001.1"/>
</dbReference>
<dbReference type="Gene3D" id="3.40.50.300">
    <property type="entry name" value="P-loop containing nucleotide triphosphate hydrolases"/>
    <property type="match status" value="1"/>
</dbReference>
<keyword evidence="5" id="KW-1185">Reference proteome</keyword>
<keyword evidence="2 4" id="KW-0067">ATP-binding</keyword>
<dbReference type="InterPro" id="IPR003439">
    <property type="entry name" value="ABC_transporter-like_ATP-bd"/>
</dbReference>
<evidence type="ECO:0000259" key="3">
    <source>
        <dbReference type="PROSITE" id="PS50893"/>
    </source>
</evidence>
<reference evidence="5" key="1">
    <citation type="journal article" date="2019" name="Int. J. Syst. Evol. Microbiol.">
        <title>The Global Catalogue of Microorganisms (GCM) 10K type strain sequencing project: providing services to taxonomists for standard genome sequencing and annotation.</title>
        <authorList>
            <consortium name="The Broad Institute Genomics Platform"/>
            <consortium name="The Broad Institute Genome Sequencing Center for Infectious Disease"/>
            <person name="Wu L."/>
            <person name="Ma J."/>
        </authorList>
    </citation>
    <scope>NUCLEOTIDE SEQUENCE [LARGE SCALE GENOMIC DNA]</scope>
    <source>
        <strain evidence="5">CCM 7043</strain>
    </source>
</reference>
<dbReference type="EMBL" id="JBHUHF010000001">
    <property type="protein sequence ID" value="MFD2027699.1"/>
    <property type="molecule type" value="Genomic_DNA"/>
</dbReference>
<dbReference type="PANTHER" id="PTHR43158">
    <property type="entry name" value="SKFA PEPTIDE EXPORT ATP-BINDING PROTEIN SKFE"/>
    <property type="match status" value="1"/>
</dbReference>
<dbReference type="SMART" id="SM00382">
    <property type="entry name" value="AAA"/>
    <property type="match status" value="1"/>
</dbReference>
<comment type="caution">
    <text evidence="4">The sequence shown here is derived from an EMBL/GenBank/DDBJ whole genome shotgun (WGS) entry which is preliminary data.</text>
</comment>
<proteinExistence type="predicted"/>
<evidence type="ECO:0000313" key="4">
    <source>
        <dbReference type="EMBL" id="MFD2027699.1"/>
    </source>
</evidence>
<sequence>MSLDPFGAHFDDVGVRYRASWRMTQQGTVAKEAGGVALDGATCVFPAGAITGLLGRNGAGKTSLLGLLAGFRRPTAGRVRVGPEGQEQDPWENPAILSGVQLVRESGDVMAEEDVSTTLKHYATMRPEWDSDYADRLLDLFEIDVEKTPAALSRGKRSALGATIGLAARAPLTIFDEVYLGMDAPTRYAFYDELLKDYAEHPRTIILSSHLVEESERLFEHVVVVDRGRVLLAEPADDMRARGTSLTGSAAAVDHLAAGHRVLHRQELGPTVMVTLEGALTEREEAEAADSGVQVGAVPLQDLFVHLTRTTAPKETD</sequence>
<dbReference type="PROSITE" id="PS50893">
    <property type="entry name" value="ABC_TRANSPORTER_2"/>
    <property type="match status" value="1"/>
</dbReference>
<dbReference type="Proteomes" id="UP001597338">
    <property type="component" value="Unassembled WGS sequence"/>
</dbReference>
<evidence type="ECO:0000313" key="5">
    <source>
        <dbReference type="Proteomes" id="UP001597338"/>
    </source>
</evidence>
<gene>
    <name evidence="4" type="ORF">ACFSL2_19520</name>
</gene>
<organism evidence="4 5">
    <name type="scientific">Promicromonospora aerolata</name>
    <dbReference type="NCBI Taxonomy" id="195749"/>
    <lineage>
        <taxon>Bacteria</taxon>
        <taxon>Bacillati</taxon>
        <taxon>Actinomycetota</taxon>
        <taxon>Actinomycetes</taxon>
        <taxon>Micrococcales</taxon>
        <taxon>Promicromonosporaceae</taxon>
        <taxon>Promicromonospora</taxon>
    </lineage>
</organism>
<dbReference type="PANTHER" id="PTHR43158:SF2">
    <property type="entry name" value="SKFA PEPTIDE EXPORT ATP-BINDING PROTEIN SKFE"/>
    <property type="match status" value="1"/>
</dbReference>
<accession>A0ABW4VCZ9</accession>
<dbReference type="GO" id="GO:0005524">
    <property type="term" value="F:ATP binding"/>
    <property type="evidence" value="ECO:0007669"/>
    <property type="project" value="UniProtKB-KW"/>
</dbReference>
<dbReference type="InterPro" id="IPR027417">
    <property type="entry name" value="P-loop_NTPase"/>
</dbReference>
<name>A0ABW4VCZ9_9MICO</name>
<dbReference type="InterPro" id="IPR003593">
    <property type="entry name" value="AAA+_ATPase"/>
</dbReference>
<keyword evidence="1" id="KW-0547">Nucleotide-binding</keyword>
<evidence type="ECO:0000256" key="1">
    <source>
        <dbReference type="ARBA" id="ARBA00022741"/>
    </source>
</evidence>
<evidence type="ECO:0000256" key="2">
    <source>
        <dbReference type="ARBA" id="ARBA00022840"/>
    </source>
</evidence>
<protein>
    <submittedName>
        <fullName evidence="4">ATP-binding cassette domain-containing protein</fullName>
    </submittedName>
</protein>
<feature type="domain" description="ABC transporter" evidence="3">
    <location>
        <begin position="15"/>
        <end position="252"/>
    </location>
</feature>
<dbReference type="SUPFAM" id="SSF52540">
    <property type="entry name" value="P-loop containing nucleoside triphosphate hydrolases"/>
    <property type="match status" value="1"/>
</dbReference>